<dbReference type="EMBL" id="CP111023">
    <property type="protein sequence ID" value="WAR22460.1"/>
    <property type="molecule type" value="Genomic_DNA"/>
</dbReference>
<feature type="non-terminal residue" evidence="2">
    <location>
        <position position="166"/>
    </location>
</feature>
<evidence type="ECO:0000313" key="2">
    <source>
        <dbReference type="EMBL" id="WAR22460.1"/>
    </source>
</evidence>
<keyword evidence="3" id="KW-1185">Reference proteome</keyword>
<gene>
    <name evidence="2" type="ORF">MAR_016434</name>
</gene>
<organism evidence="2 3">
    <name type="scientific">Mya arenaria</name>
    <name type="common">Soft-shell clam</name>
    <dbReference type="NCBI Taxonomy" id="6604"/>
    <lineage>
        <taxon>Eukaryota</taxon>
        <taxon>Metazoa</taxon>
        <taxon>Spiralia</taxon>
        <taxon>Lophotrochozoa</taxon>
        <taxon>Mollusca</taxon>
        <taxon>Bivalvia</taxon>
        <taxon>Autobranchia</taxon>
        <taxon>Heteroconchia</taxon>
        <taxon>Euheterodonta</taxon>
        <taxon>Imparidentia</taxon>
        <taxon>Neoheterodontei</taxon>
        <taxon>Myida</taxon>
        <taxon>Myoidea</taxon>
        <taxon>Myidae</taxon>
        <taxon>Mya</taxon>
    </lineage>
</organism>
<feature type="domain" description="TTF-type" evidence="1">
    <location>
        <begin position="5"/>
        <end position="94"/>
    </location>
</feature>
<dbReference type="PANTHER" id="PTHR45749">
    <property type="match status" value="1"/>
</dbReference>
<proteinExistence type="predicted"/>
<reference evidence="2" key="1">
    <citation type="submission" date="2022-11" db="EMBL/GenBank/DDBJ databases">
        <title>Centuries of genome instability and evolution in soft-shell clam transmissible cancer (bioRxiv).</title>
        <authorList>
            <person name="Hart S.F.M."/>
            <person name="Yonemitsu M.A."/>
            <person name="Giersch R.M."/>
            <person name="Beal B.F."/>
            <person name="Arriagada G."/>
            <person name="Davis B.W."/>
            <person name="Ostrander E.A."/>
            <person name="Goff S.P."/>
            <person name="Metzger M.J."/>
        </authorList>
    </citation>
    <scope>NUCLEOTIDE SEQUENCE</scope>
    <source>
        <strain evidence="2">MELC-2E11</strain>
        <tissue evidence="2">Siphon/mantle</tissue>
    </source>
</reference>
<dbReference type="PANTHER" id="PTHR45749:SF21">
    <property type="entry name" value="DUF4371 DOMAIN-CONTAINING PROTEIN"/>
    <property type="match status" value="1"/>
</dbReference>
<sequence length="166" mass="18071">YQAGCFRKLNHKWLTENSWLRYSVSKDGIYCGPCYLFGNSEEKVKVLVSAPLTDWSNITKNIAGHKKSSSHASATEAADNFVAIMEGQKKDIMSTLSSSHIMLVEKNRQVLVSIVDAIVLCGQQNIALPTDGATLTAAFLGNLRALNIQLDKMRGQGYDGAANMSG</sequence>
<dbReference type="SMART" id="SM00597">
    <property type="entry name" value="ZnF_TTF"/>
    <property type="match status" value="1"/>
</dbReference>
<dbReference type="InterPro" id="IPR006580">
    <property type="entry name" value="Znf_TTF"/>
</dbReference>
<accession>A0ABY7FJS2</accession>
<evidence type="ECO:0000313" key="3">
    <source>
        <dbReference type="Proteomes" id="UP001164746"/>
    </source>
</evidence>
<name>A0ABY7FJS2_MYAAR</name>
<dbReference type="Proteomes" id="UP001164746">
    <property type="component" value="Chromosome 12"/>
</dbReference>
<protein>
    <recommendedName>
        <fullName evidence="1">TTF-type domain-containing protein</fullName>
    </recommendedName>
</protein>
<feature type="non-terminal residue" evidence="2">
    <location>
        <position position="1"/>
    </location>
</feature>
<evidence type="ECO:0000259" key="1">
    <source>
        <dbReference type="SMART" id="SM00597"/>
    </source>
</evidence>